<gene>
    <name evidence="3" type="ORF">BLNAU_5984</name>
</gene>
<feature type="transmembrane region" description="Helical" evidence="2">
    <location>
        <begin position="360"/>
        <end position="379"/>
    </location>
</feature>
<keyword evidence="2" id="KW-0812">Transmembrane</keyword>
<dbReference type="EMBL" id="JARBJD010000033">
    <property type="protein sequence ID" value="KAK2958968.1"/>
    <property type="molecule type" value="Genomic_DNA"/>
</dbReference>
<organism evidence="3 4">
    <name type="scientific">Blattamonas nauphoetae</name>
    <dbReference type="NCBI Taxonomy" id="2049346"/>
    <lineage>
        <taxon>Eukaryota</taxon>
        <taxon>Metamonada</taxon>
        <taxon>Preaxostyla</taxon>
        <taxon>Oxymonadida</taxon>
        <taxon>Blattamonas</taxon>
    </lineage>
</organism>
<evidence type="ECO:0000313" key="4">
    <source>
        <dbReference type="Proteomes" id="UP001281761"/>
    </source>
</evidence>
<sequence length="629" mass="69314">MTSTSKSNLTPSELPRSVLLPSVAWQDPKSGAELDAEYAHLIVSADRKQQRRLTSPIARRTSLLDCPCPADAPNKPALTCRPSSASLFLRHSAPTFLQLSLSFILRLPFSNKNAHLRHLNPTQERTSTSGSRLTRTKPHQQRHRSWKAWMSELKSRRQPTSSSCRAAPHVADKLSTVYVQTSLRLSTKDHPSPLHCQVTHSTLASPVPSPSFCPANGEDESVQETEVDSVRLLVLVFEHHNHLLPLHTTFPPLDHVTSDQTEFAHPQLYAFTKLMMSALGKPHTNLTALSSSPPQSQHSIFSFHEPDSPALYLPQNFSTSKASYDASSVILFSSTFTTLYLRLLVLVVHIERGWRSDFCVLLSQPVLFAFLITLLYFLLPFSSDVLYSPTTAQVFVSGASCFLDGDFKVDYKLSDMDWKFDLNSAMSPVPFSSGVGDMLLKSCKFERTCILNSILVCDPLIVLDTIQTVTFQNVQFDDCVSSTLNEGLCEYETTTTLTVFIAVAECIAVQCGGSLNLKSVSMSGNGVSKGNFAPARKCIRCVSEGTANIASASGDGADAPLHWISGSESTIKKDDKIHASPLFVAELKNNESTSTLTKNGTINIELAWKWRLIFDNGMHSTETINIRSS</sequence>
<name>A0ABQ9Y5F3_9EUKA</name>
<feature type="compositionally biased region" description="Basic residues" evidence="1">
    <location>
        <begin position="134"/>
        <end position="145"/>
    </location>
</feature>
<feature type="region of interest" description="Disordered" evidence="1">
    <location>
        <begin position="116"/>
        <end position="145"/>
    </location>
</feature>
<protein>
    <submittedName>
        <fullName evidence="3">Uncharacterized protein</fullName>
    </submittedName>
</protein>
<evidence type="ECO:0000256" key="2">
    <source>
        <dbReference type="SAM" id="Phobius"/>
    </source>
</evidence>
<dbReference type="Proteomes" id="UP001281761">
    <property type="component" value="Unassembled WGS sequence"/>
</dbReference>
<feature type="transmembrane region" description="Helical" evidence="2">
    <location>
        <begin position="329"/>
        <end position="348"/>
    </location>
</feature>
<keyword evidence="2" id="KW-1133">Transmembrane helix</keyword>
<accession>A0ABQ9Y5F3</accession>
<keyword evidence="2" id="KW-0472">Membrane</keyword>
<proteinExistence type="predicted"/>
<evidence type="ECO:0000256" key="1">
    <source>
        <dbReference type="SAM" id="MobiDB-lite"/>
    </source>
</evidence>
<evidence type="ECO:0000313" key="3">
    <source>
        <dbReference type="EMBL" id="KAK2958968.1"/>
    </source>
</evidence>
<comment type="caution">
    <text evidence="3">The sequence shown here is derived from an EMBL/GenBank/DDBJ whole genome shotgun (WGS) entry which is preliminary data.</text>
</comment>
<keyword evidence="4" id="KW-1185">Reference proteome</keyword>
<reference evidence="3 4" key="1">
    <citation type="journal article" date="2022" name="bioRxiv">
        <title>Genomics of Preaxostyla Flagellates Illuminates Evolutionary Transitions and the Path Towards Mitochondrial Loss.</title>
        <authorList>
            <person name="Novak L.V.F."/>
            <person name="Treitli S.C."/>
            <person name="Pyrih J."/>
            <person name="Halakuc P."/>
            <person name="Pipaliya S.V."/>
            <person name="Vacek V."/>
            <person name="Brzon O."/>
            <person name="Soukal P."/>
            <person name="Eme L."/>
            <person name="Dacks J.B."/>
            <person name="Karnkowska A."/>
            <person name="Elias M."/>
            <person name="Hampl V."/>
        </authorList>
    </citation>
    <scope>NUCLEOTIDE SEQUENCE [LARGE SCALE GENOMIC DNA]</scope>
    <source>
        <strain evidence="3">NAU3</strain>
        <tissue evidence="3">Gut</tissue>
    </source>
</reference>